<accession>A0A5C3EWD0</accession>
<dbReference type="Proteomes" id="UP000323386">
    <property type="component" value="Unassembled WGS sequence"/>
</dbReference>
<dbReference type="EMBL" id="OOIP01000003">
    <property type="protein sequence ID" value="SPO36170.1"/>
    <property type="molecule type" value="Genomic_DNA"/>
</dbReference>
<keyword evidence="3" id="KW-1185">Reference proteome</keyword>
<reference evidence="2 3" key="1">
    <citation type="submission" date="2018-03" db="EMBL/GenBank/DDBJ databases">
        <authorList>
            <person name="Guldener U."/>
        </authorList>
    </citation>
    <scope>NUCLEOTIDE SEQUENCE [LARGE SCALE GENOMIC DNA]</scope>
    <source>
        <strain evidence="2 3">DAOM196992</strain>
    </source>
</reference>
<feature type="region of interest" description="Disordered" evidence="1">
    <location>
        <begin position="347"/>
        <end position="374"/>
    </location>
</feature>
<feature type="compositionally biased region" description="Basic and acidic residues" evidence="1">
    <location>
        <begin position="471"/>
        <end position="480"/>
    </location>
</feature>
<proteinExistence type="predicted"/>
<feature type="compositionally biased region" description="Polar residues" evidence="1">
    <location>
        <begin position="353"/>
        <end position="363"/>
    </location>
</feature>
<feature type="region of interest" description="Disordered" evidence="1">
    <location>
        <begin position="471"/>
        <end position="494"/>
    </location>
</feature>
<dbReference type="AlphaFoldDB" id="A0A5C3EWD0"/>
<evidence type="ECO:0000313" key="2">
    <source>
        <dbReference type="EMBL" id="SPO36170.1"/>
    </source>
</evidence>
<name>A0A5C3EWD0_9BASI</name>
<evidence type="ECO:0000313" key="3">
    <source>
        <dbReference type="Proteomes" id="UP000323386"/>
    </source>
</evidence>
<evidence type="ECO:0000256" key="1">
    <source>
        <dbReference type="SAM" id="MobiDB-lite"/>
    </source>
</evidence>
<protein>
    <submittedName>
        <fullName evidence="2">Uncharacterized protein</fullName>
    </submittedName>
</protein>
<sequence length="523" mass="57622">MYVLGAGAGGQAAVPRIWSSAVCVGRVRLLRHRCLLPKVSRSPHSVSWSRNAIQSHLQHLQTNSSAKMHLDLQTHPVLRTAARPHGLPGVAVLACTAGAPLAARLRLPGSGRSKQVLRRRLVERRRCRSRRRHKRRALVVTPRWTKRRCSASPALLLLTVIVRLRARNEGPTYSHSTCGMHASQREVERAWHRQSRRIAAAAEILTLVDRPQQPMVEPHRHELKGRWSLPPAPLDHHVGPAPISGRSDGRSAPACLSACRPSGHRERATHFEFLAGTAQLRRQGRFMLLREFKTRRLAGPRSRPALGSGGFAGVHPQVSQTRRAALTGGQGWQAEFKLLLPSAKRGDGEANLSGKSIDSGQQETDAEKRTRTRSLSAACQLTPGGTEPIQPKGLSELESRPVRPIEAAELPLDLSLAEPEKQVEPAGFLPNLRNAAAERSRARWWERNSSPTSVLLPAACPSPAISVYARGRPESEHRSDLSGSRASPRKARRRKPSLGHLVLSVLVMRYPPCTLLSKSRMGW</sequence>
<gene>
    <name evidence="2" type="ORF">PSFLO_01641</name>
</gene>
<organism evidence="2 3">
    <name type="scientific">Pseudozyma flocculosa</name>
    <dbReference type="NCBI Taxonomy" id="84751"/>
    <lineage>
        <taxon>Eukaryota</taxon>
        <taxon>Fungi</taxon>
        <taxon>Dikarya</taxon>
        <taxon>Basidiomycota</taxon>
        <taxon>Ustilaginomycotina</taxon>
        <taxon>Ustilaginomycetes</taxon>
        <taxon>Ustilaginales</taxon>
        <taxon>Ustilaginaceae</taxon>
        <taxon>Pseudozyma</taxon>
    </lineage>
</organism>